<evidence type="ECO:0000313" key="2">
    <source>
        <dbReference type="Proteomes" id="UP000060787"/>
    </source>
</evidence>
<dbReference type="PATRIC" id="fig|84531.8.peg.4981"/>
<dbReference type="Proteomes" id="UP000060787">
    <property type="component" value="Chromosome"/>
</dbReference>
<evidence type="ECO:0000313" key="1">
    <source>
        <dbReference type="EMBL" id="ALN83091.1"/>
    </source>
</evidence>
<sequence length="38" mass="4222">MTAITLYKLAFALDCEVSSLLPSREEVRKALRKKPGAD</sequence>
<dbReference type="EMBL" id="CP011129">
    <property type="protein sequence ID" value="ALN83091.1"/>
    <property type="molecule type" value="Genomic_DNA"/>
</dbReference>
<gene>
    <name evidence="1" type="ORF">LA76x_4989</name>
</gene>
<organism evidence="1 2">
    <name type="scientific">Lysobacter antibioticus</name>
    <dbReference type="NCBI Taxonomy" id="84531"/>
    <lineage>
        <taxon>Bacteria</taxon>
        <taxon>Pseudomonadati</taxon>
        <taxon>Pseudomonadota</taxon>
        <taxon>Gammaproteobacteria</taxon>
        <taxon>Lysobacterales</taxon>
        <taxon>Lysobacteraceae</taxon>
        <taxon>Lysobacter</taxon>
    </lineage>
</organism>
<accession>A0A0S2FHU9</accession>
<protein>
    <submittedName>
        <fullName evidence="1">Uncharacterized protein</fullName>
    </submittedName>
</protein>
<dbReference type="AlphaFoldDB" id="A0A0S2FHU9"/>
<dbReference type="KEGG" id="lab:LA76x_4989"/>
<name>A0A0S2FHU9_LYSAN</name>
<proteinExistence type="predicted"/>
<reference evidence="1 2" key="1">
    <citation type="journal article" date="2015" name="BMC Genomics">
        <title>Comparative genomics and metabolic profiling of the genus Lysobacter.</title>
        <authorList>
            <person name="de Bruijn I."/>
            <person name="Cheng X."/>
            <person name="de Jager V."/>
            <person name="Exposito R.G."/>
            <person name="Watrous J."/>
            <person name="Patel N."/>
            <person name="Postma J."/>
            <person name="Dorrestein P.C."/>
            <person name="Kobayashi D."/>
            <person name="Raaijmakers J.M."/>
        </authorList>
    </citation>
    <scope>NUCLEOTIDE SEQUENCE [LARGE SCALE GENOMIC DNA]</scope>
    <source>
        <strain evidence="1 2">76</strain>
    </source>
</reference>
<keyword evidence="2" id="KW-1185">Reference proteome</keyword>